<sequence length="75" mass="7757">MTDNDTGPAPARGRRSAVVLARVAIAVAGVASTARRAKDSSDLLDHADLIAQLTALTVVGARWLKPPRTSLPDPG</sequence>
<reference evidence="1 2" key="1">
    <citation type="submission" date="2018-03" db="EMBL/GenBank/DDBJ databases">
        <title>Genomic Encyclopedia of Archaeal and Bacterial Type Strains, Phase II (KMG-II): from individual species to whole genera.</title>
        <authorList>
            <person name="Goeker M."/>
        </authorList>
    </citation>
    <scope>NUCLEOTIDE SEQUENCE [LARGE SCALE GENOMIC DNA]</scope>
    <source>
        <strain evidence="1 2">DSM 45211</strain>
    </source>
</reference>
<accession>A0A2P8E936</accession>
<dbReference type="Proteomes" id="UP000243528">
    <property type="component" value="Unassembled WGS sequence"/>
</dbReference>
<dbReference type="RefSeq" id="WP_106536211.1">
    <property type="nucleotide sequence ID" value="NZ_ML142901.1"/>
</dbReference>
<evidence type="ECO:0000313" key="1">
    <source>
        <dbReference type="EMBL" id="PSL05983.1"/>
    </source>
</evidence>
<comment type="caution">
    <text evidence="1">The sequence shown here is derived from an EMBL/GenBank/DDBJ whole genome shotgun (WGS) entry which is preliminary data.</text>
</comment>
<gene>
    <name evidence="1" type="ORF">CLV30_103137</name>
</gene>
<organism evidence="1 2">
    <name type="scientific">Haloactinopolyspora alba</name>
    <dbReference type="NCBI Taxonomy" id="648780"/>
    <lineage>
        <taxon>Bacteria</taxon>
        <taxon>Bacillati</taxon>
        <taxon>Actinomycetota</taxon>
        <taxon>Actinomycetes</taxon>
        <taxon>Jiangellales</taxon>
        <taxon>Jiangellaceae</taxon>
        <taxon>Haloactinopolyspora</taxon>
    </lineage>
</organism>
<dbReference type="AlphaFoldDB" id="A0A2P8E936"/>
<keyword evidence="2" id="KW-1185">Reference proteome</keyword>
<protein>
    <submittedName>
        <fullName evidence="1">Uncharacterized protein</fullName>
    </submittedName>
</protein>
<dbReference type="EMBL" id="PYGE01000003">
    <property type="protein sequence ID" value="PSL05983.1"/>
    <property type="molecule type" value="Genomic_DNA"/>
</dbReference>
<name>A0A2P8E936_9ACTN</name>
<evidence type="ECO:0000313" key="2">
    <source>
        <dbReference type="Proteomes" id="UP000243528"/>
    </source>
</evidence>
<proteinExistence type="predicted"/>